<proteinExistence type="predicted"/>
<dbReference type="CDD" id="cd17502">
    <property type="entry name" value="MFS_Azr1_MDR_like"/>
    <property type="match status" value="1"/>
</dbReference>
<keyword evidence="6 7" id="KW-0472">Membrane</keyword>
<feature type="transmembrane region" description="Helical" evidence="7">
    <location>
        <begin position="24"/>
        <end position="47"/>
    </location>
</feature>
<comment type="subcellular location">
    <subcellularLocation>
        <location evidence="1">Cell membrane</location>
        <topology evidence="1">Multi-pass membrane protein</topology>
    </subcellularLocation>
</comment>
<dbReference type="Gene3D" id="1.20.1250.20">
    <property type="entry name" value="MFS general substrate transporter like domains"/>
    <property type="match status" value="1"/>
</dbReference>
<dbReference type="PROSITE" id="PS00216">
    <property type="entry name" value="SUGAR_TRANSPORT_1"/>
    <property type="match status" value="1"/>
</dbReference>
<dbReference type="InterPro" id="IPR020846">
    <property type="entry name" value="MFS_dom"/>
</dbReference>
<evidence type="ECO:0000256" key="7">
    <source>
        <dbReference type="SAM" id="Phobius"/>
    </source>
</evidence>
<dbReference type="InterPro" id="IPR011701">
    <property type="entry name" value="MFS"/>
</dbReference>
<dbReference type="PANTHER" id="PTHR23501:SF197">
    <property type="entry name" value="COMD"/>
    <property type="match status" value="1"/>
</dbReference>
<dbReference type="NCBIfam" id="TIGR00711">
    <property type="entry name" value="efflux_EmrB"/>
    <property type="match status" value="1"/>
</dbReference>
<keyword evidence="10" id="KW-1185">Reference proteome</keyword>
<feature type="transmembrane region" description="Helical" evidence="7">
    <location>
        <begin position="240"/>
        <end position="259"/>
    </location>
</feature>
<organism evidence="9 10">
    <name type="scientific">Laceyella putida</name>
    <dbReference type="NCBI Taxonomy" id="110101"/>
    <lineage>
        <taxon>Bacteria</taxon>
        <taxon>Bacillati</taxon>
        <taxon>Bacillota</taxon>
        <taxon>Bacilli</taxon>
        <taxon>Bacillales</taxon>
        <taxon>Thermoactinomycetaceae</taxon>
        <taxon>Laceyella</taxon>
    </lineage>
</organism>
<evidence type="ECO:0000256" key="5">
    <source>
        <dbReference type="ARBA" id="ARBA00022989"/>
    </source>
</evidence>
<keyword evidence="4 7" id="KW-0812">Transmembrane</keyword>
<dbReference type="Proteomes" id="UP001596500">
    <property type="component" value="Unassembled WGS sequence"/>
</dbReference>
<evidence type="ECO:0000256" key="2">
    <source>
        <dbReference type="ARBA" id="ARBA00022448"/>
    </source>
</evidence>
<feature type="transmembrane region" description="Helical" evidence="7">
    <location>
        <begin position="178"/>
        <end position="197"/>
    </location>
</feature>
<dbReference type="EMBL" id="JBHTBW010000014">
    <property type="protein sequence ID" value="MFC7440530.1"/>
    <property type="molecule type" value="Genomic_DNA"/>
</dbReference>
<evidence type="ECO:0000256" key="4">
    <source>
        <dbReference type="ARBA" id="ARBA00022692"/>
    </source>
</evidence>
<evidence type="ECO:0000313" key="9">
    <source>
        <dbReference type="EMBL" id="MFC7440530.1"/>
    </source>
</evidence>
<name>A0ABW2RHT0_9BACL</name>
<feature type="transmembrane region" description="Helical" evidence="7">
    <location>
        <begin position="115"/>
        <end position="136"/>
    </location>
</feature>
<gene>
    <name evidence="9" type="ORF">ACFQNG_05125</name>
</gene>
<dbReference type="PRINTS" id="PR01036">
    <property type="entry name" value="TCRTETB"/>
</dbReference>
<reference evidence="10" key="1">
    <citation type="journal article" date="2019" name="Int. J. Syst. Evol. Microbiol.">
        <title>The Global Catalogue of Microorganisms (GCM) 10K type strain sequencing project: providing services to taxonomists for standard genome sequencing and annotation.</title>
        <authorList>
            <consortium name="The Broad Institute Genomics Platform"/>
            <consortium name="The Broad Institute Genome Sequencing Center for Infectious Disease"/>
            <person name="Wu L."/>
            <person name="Ma J."/>
        </authorList>
    </citation>
    <scope>NUCLEOTIDE SEQUENCE [LARGE SCALE GENOMIC DNA]</scope>
    <source>
        <strain evidence="10">CGMCC 1.12942</strain>
    </source>
</reference>
<feature type="transmembrane region" description="Helical" evidence="7">
    <location>
        <begin position="89"/>
        <end position="109"/>
    </location>
</feature>
<dbReference type="PROSITE" id="PS50850">
    <property type="entry name" value="MFS"/>
    <property type="match status" value="1"/>
</dbReference>
<evidence type="ECO:0000313" key="10">
    <source>
        <dbReference type="Proteomes" id="UP001596500"/>
    </source>
</evidence>
<feature type="transmembrane region" description="Helical" evidence="7">
    <location>
        <begin position="59"/>
        <end position="77"/>
    </location>
</feature>
<dbReference type="PANTHER" id="PTHR23501">
    <property type="entry name" value="MAJOR FACILITATOR SUPERFAMILY"/>
    <property type="match status" value="1"/>
</dbReference>
<dbReference type="SUPFAM" id="SSF103473">
    <property type="entry name" value="MFS general substrate transporter"/>
    <property type="match status" value="1"/>
</dbReference>
<feature type="transmembrane region" description="Helical" evidence="7">
    <location>
        <begin position="502"/>
        <end position="523"/>
    </location>
</feature>
<feature type="transmembrane region" description="Helical" evidence="7">
    <location>
        <begin position="315"/>
        <end position="337"/>
    </location>
</feature>
<dbReference type="InterPro" id="IPR004638">
    <property type="entry name" value="EmrB-like"/>
</dbReference>
<keyword evidence="5 7" id="KW-1133">Transmembrane helix</keyword>
<evidence type="ECO:0000259" key="8">
    <source>
        <dbReference type="PROSITE" id="PS50850"/>
    </source>
</evidence>
<keyword evidence="2" id="KW-0813">Transport</keyword>
<feature type="domain" description="Major facilitator superfamily (MFS) profile" evidence="8">
    <location>
        <begin position="25"/>
        <end position="528"/>
    </location>
</feature>
<feature type="transmembrane region" description="Helical" evidence="7">
    <location>
        <begin position="370"/>
        <end position="391"/>
    </location>
</feature>
<feature type="transmembrane region" description="Helical" evidence="7">
    <location>
        <begin position="344"/>
        <end position="364"/>
    </location>
</feature>
<feature type="transmembrane region" description="Helical" evidence="7">
    <location>
        <begin position="280"/>
        <end position="303"/>
    </location>
</feature>
<feature type="transmembrane region" description="Helical" evidence="7">
    <location>
        <begin position="411"/>
        <end position="428"/>
    </location>
</feature>
<accession>A0ABW2RHT0</accession>
<dbReference type="InterPro" id="IPR005829">
    <property type="entry name" value="Sugar_transporter_CS"/>
</dbReference>
<keyword evidence="3" id="KW-1003">Cell membrane</keyword>
<feature type="transmembrane region" description="Helical" evidence="7">
    <location>
        <begin position="209"/>
        <end position="228"/>
    </location>
</feature>
<dbReference type="InterPro" id="IPR036259">
    <property type="entry name" value="MFS_trans_sf"/>
</dbReference>
<dbReference type="Gene3D" id="1.20.1720.10">
    <property type="entry name" value="Multidrug resistance protein D"/>
    <property type="match status" value="1"/>
</dbReference>
<sequence>MNQKEMAVDPLLPEPVQATPKRGVLLAGLIVAMLFAALDGTIVGTAIPRIVGELGGLSLMSWLTTAYMLTSTTIVPIAGKLADLFGRRVVYVSGLVIFIVGSALCGAAQTMEGLIWFRALQGLGGGIMMPLALIVIGDMFTGKERAKWQGVFGAIFGLASVIGPQVGGWIVDAVNWRWVFYINLPVGIVATVLIFIGLQSKRTEGPVKLDIGGMITLIVGVVSLLLALSFGGKDYAWDSWQIISLLGVALVFLIVFVLIESRTEEPILPMHLFKNRIFTIINGLGFLMTLGMFGAITFIPFYMQGVLGVSATDSGTVMTPMMISMIITSMLSGQLVYKVGIKPMMLTGMAIIMGSFGLLMTLSLDSSQYLAMSYLVLMGLGMGLVMPNITLALQEAFSKEELGVVTSSSQFFRNMGGTFGVAILGSVLNHHSTQLLNEKLVPVFQKLPAQVQGMLAPMKEMINTDPQGLYSMLFSPEALKKLPTLLQQQMVPVLKTTLVDSLYYVFFYGLLFAALGFVLVFFLGKINLTQDRKTAP</sequence>
<protein>
    <submittedName>
        <fullName evidence="9">MDR family MFS transporter</fullName>
    </submittedName>
</protein>
<evidence type="ECO:0000256" key="3">
    <source>
        <dbReference type="ARBA" id="ARBA00022475"/>
    </source>
</evidence>
<comment type="caution">
    <text evidence="9">The sequence shown here is derived from an EMBL/GenBank/DDBJ whole genome shotgun (WGS) entry which is preliminary data.</text>
</comment>
<evidence type="ECO:0000256" key="1">
    <source>
        <dbReference type="ARBA" id="ARBA00004651"/>
    </source>
</evidence>
<dbReference type="Pfam" id="PF07690">
    <property type="entry name" value="MFS_1"/>
    <property type="match status" value="1"/>
</dbReference>
<evidence type="ECO:0000256" key="6">
    <source>
        <dbReference type="ARBA" id="ARBA00023136"/>
    </source>
</evidence>
<dbReference type="RefSeq" id="WP_379863811.1">
    <property type="nucleotide sequence ID" value="NZ_JBHTBW010000014.1"/>
</dbReference>
<feature type="transmembrane region" description="Helical" evidence="7">
    <location>
        <begin position="148"/>
        <end position="166"/>
    </location>
</feature>